<organism evidence="1 2">
    <name type="scientific">Peronosclerospora sorghi</name>
    <dbReference type="NCBI Taxonomy" id="230839"/>
    <lineage>
        <taxon>Eukaryota</taxon>
        <taxon>Sar</taxon>
        <taxon>Stramenopiles</taxon>
        <taxon>Oomycota</taxon>
        <taxon>Peronosporomycetes</taxon>
        <taxon>Peronosporales</taxon>
        <taxon>Peronosporaceae</taxon>
        <taxon>Peronosclerospora</taxon>
    </lineage>
</organism>
<comment type="caution">
    <text evidence="1">The sequence shown here is derived from an EMBL/GenBank/DDBJ whole genome shotgun (WGS) entry which is preliminary data.</text>
</comment>
<sequence length="131" mass="14654">MRKDIPRDGGVGPGIVTDTRIDDHSIGKTRSERDSSSEKSWGCPRNHFGKARRAVEALVEYKENVNMNGQGNESSGECSGVHCRLQLLLTVYDQINVQGEAFLPWDFFQQSRNAGNPLTECSLFDQLPRVE</sequence>
<evidence type="ECO:0000313" key="1">
    <source>
        <dbReference type="EMBL" id="KAI9920151.1"/>
    </source>
</evidence>
<gene>
    <name evidence="1" type="ORF">PsorP6_015466</name>
</gene>
<reference evidence="1 2" key="1">
    <citation type="journal article" date="2022" name="bioRxiv">
        <title>The genome of the oomycete Peronosclerospora sorghi, a cosmopolitan pathogen of maize and sorghum, is inflated with dispersed pseudogenes.</title>
        <authorList>
            <person name="Fletcher K."/>
            <person name="Martin F."/>
            <person name="Isakeit T."/>
            <person name="Cavanaugh K."/>
            <person name="Magill C."/>
            <person name="Michelmore R."/>
        </authorList>
    </citation>
    <scope>NUCLEOTIDE SEQUENCE [LARGE SCALE GENOMIC DNA]</scope>
    <source>
        <strain evidence="1">P6</strain>
    </source>
</reference>
<name>A0ACC0WQZ4_9STRA</name>
<protein>
    <submittedName>
        <fullName evidence="1">Uncharacterized protein</fullName>
    </submittedName>
</protein>
<dbReference type="EMBL" id="CM047589">
    <property type="protein sequence ID" value="KAI9920151.1"/>
    <property type="molecule type" value="Genomic_DNA"/>
</dbReference>
<keyword evidence="2" id="KW-1185">Reference proteome</keyword>
<proteinExistence type="predicted"/>
<accession>A0ACC0WQZ4</accession>
<evidence type="ECO:0000313" key="2">
    <source>
        <dbReference type="Proteomes" id="UP001163321"/>
    </source>
</evidence>
<dbReference type="Proteomes" id="UP001163321">
    <property type="component" value="Chromosome 10"/>
</dbReference>